<keyword evidence="1" id="KW-0175">Coiled coil</keyword>
<feature type="compositionally biased region" description="Basic and acidic residues" evidence="2">
    <location>
        <begin position="90"/>
        <end position="107"/>
    </location>
</feature>
<proteinExistence type="predicted"/>
<feature type="region of interest" description="Disordered" evidence="2">
    <location>
        <begin position="392"/>
        <end position="411"/>
    </location>
</feature>
<dbReference type="InParanoid" id="A0A0G4GR67"/>
<feature type="compositionally biased region" description="Basic and acidic residues" evidence="2">
    <location>
        <begin position="41"/>
        <end position="52"/>
    </location>
</feature>
<feature type="compositionally biased region" description="Basic and acidic residues" evidence="2">
    <location>
        <begin position="19"/>
        <end position="31"/>
    </location>
</feature>
<reference evidence="3 4" key="1">
    <citation type="submission" date="2014-11" db="EMBL/GenBank/DDBJ databases">
        <authorList>
            <person name="Zhu J."/>
            <person name="Qi W."/>
            <person name="Song R."/>
        </authorList>
    </citation>
    <scope>NUCLEOTIDE SEQUENCE [LARGE SCALE GENOMIC DNA]</scope>
</reference>
<feature type="coiled-coil region" evidence="1">
    <location>
        <begin position="247"/>
        <end position="306"/>
    </location>
</feature>
<dbReference type="EMBL" id="CDMY01000770">
    <property type="protein sequence ID" value="CEM33022.1"/>
    <property type="molecule type" value="Genomic_DNA"/>
</dbReference>
<organism evidence="3 4">
    <name type="scientific">Vitrella brassicaformis (strain CCMP3155)</name>
    <dbReference type="NCBI Taxonomy" id="1169540"/>
    <lineage>
        <taxon>Eukaryota</taxon>
        <taxon>Sar</taxon>
        <taxon>Alveolata</taxon>
        <taxon>Colpodellida</taxon>
        <taxon>Vitrellaceae</taxon>
        <taxon>Vitrella</taxon>
    </lineage>
</organism>
<feature type="region of interest" description="Disordered" evidence="2">
    <location>
        <begin position="14"/>
        <end position="107"/>
    </location>
</feature>
<protein>
    <submittedName>
        <fullName evidence="3">Uncharacterized protein</fullName>
    </submittedName>
</protein>
<dbReference type="VEuPathDB" id="CryptoDB:Vbra_18420"/>
<name>A0A0G4GR67_VITBC</name>
<dbReference type="AlphaFoldDB" id="A0A0G4GR67"/>
<evidence type="ECO:0000313" key="3">
    <source>
        <dbReference type="EMBL" id="CEM33022.1"/>
    </source>
</evidence>
<gene>
    <name evidence="3" type="ORF">Vbra_18420</name>
</gene>
<evidence type="ECO:0000313" key="4">
    <source>
        <dbReference type="Proteomes" id="UP000041254"/>
    </source>
</evidence>
<accession>A0A0G4GR67</accession>
<evidence type="ECO:0000256" key="1">
    <source>
        <dbReference type="SAM" id="Coils"/>
    </source>
</evidence>
<sequence length="619" mass="70210">MRAKSERRMASLYRAYTLPKDRPGRFGRAESDSIAASNETSQHDSIDIDTNTKRKRQRSAATKAAPETDVLGLMTRIWSQQISPRRKDKPKSPKRDRREDTDKVGELKNQLEEMKAEVSSLQRRSIARKSDATTLRAIDELRGSARPSGRPPRELRALDERMQDMQRQWERQLELLTSHLDGREREDEKIRTELQELRRDRDATQQPLHRRLERRVSDPASSVPETATIATPPSQTVVAPLESPRRLSAISQRINDAAERMGRVERRLQTLERDLEDILSTHAVMRECIVAVRDELNAEITDLKRQTGEDRITVEKALADIKKSIKDESFAMRKALTEERECRSEGLEKIHCAIQKDRAAAVREFDILHEHCERDRGQRKRLTTKRIGPEDIDRRHVGLPGEEPGADVPLSPSMSHGTVIIISSSQSPAVSLLRHQIVFDSNDNGFRPLLVIGCPPSLRVRPPEEYLRQLRQAVSETLEDRAAVLPLNEDATNAVPQPGHFRNVLDVSKRTLGDGARLCPGRFFVIAAMVACHWVAIIEEWEGCKESKCIRPEDVNNFIRTANLPESINRILTLQSQTVIVRGPPLCTGVYGSLAAPHAVYEHLFSGDKRGIVIRQESK</sequence>
<evidence type="ECO:0000256" key="2">
    <source>
        <dbReference type="SAM" id="MobiDB-lite"/>
    </source>
</evidence>
<keyword evidence="4" id="KW-1185">Reference proteome</keyword>
<dbReference type="Proteomes" id="UP000041254">
    <property type="component" value="Unassembled WGS sequence"/>
</dbReference>